<name>A0A1H4E210_9BACT</name>
<dbReference type="InterPro" id="IPR003423">
    <property type="entry name" value="OMP_efflux"/>
</dbReference>
<keyword evidence="4" id="KW-1134">Transmembrane beta strand</keyword>
<dbReference type="PANTHER" id="PTHR30026">
    <property type="entry name" value="OUTER MEMBRANE PROTEIN TOLC"/>
    <property type="match status" value="1"/>
</dbReference>
<sequence length="482" mass="55102">MVLQKRKMMLCQRKTVNFPGTIIFRSIGIRTTECQKPFMKRAFYLLAVLVGLSISPHLHAQQSTDSLLVSATLEDCLRYALAHQPTIRQSFIDESITDRTVKSKLADWYPQIGLDANLQHYLELPTNIFAGNPTKFGVSNSSTALFTLNQNLFTRDLLLASKTAKEVRKQSQQTTARNRIDLVADVSKAYYDVLLTNEQIKVLGEDIVRLERSLQDANNQYASGIVDKIDIKRAAISLNNAKAQQKSARELLTAKQAYLKQLMGYPENAPDIPLTQNAEQTAAQVSAADTLQTTDYRNRIEYQLLQTQQSLLEANVRYNKWSYLPTVSAFINYSFVYQNEQFSKLYNANYPNSFLGVKLSLPIFQGGKRVHNIRIAEFQLQRNQWDFAALRSQINTQYVQAMSAYKSNYYDYLTLKDNVEMAQDVYNTLQLQYKEGIKTYLDVLIAETELRTAQLNYYNSMYQVLSSRIDLQKALGTLTANY</sequence>
<evidence type="ECO:0000256" key="4">
    <source>
        <dbReference type="ARBA" id="ARBA00022452"/>
    </source>
</evidence>
<comment type="subcellular location">
    <subcellularLocation>
        <location evidence="1">Cell outer membrane</location>
    </subcellularLocation>
</comment>
<dbReference type="PANTHER" id="PTHR30026:SF20">
    <property type="entry name" value="OUTER MEMBRANE PROTEIN TOLC"/>
    <property type="match status" value="1"/>
</dbReference>
<evidence type="ECO:0000256" key="2">
    <source>
        <dbReference type="ARBA" id="ARBA00007613"/>
    </source>
</evidence>
<comment type="similarity">
    <text evidence="2">Belongs to the outer membrane factor (OMF) (TC 1.B.17) family.</text>
</comment>
<keyword evidence="7" id="KW-0998">Cell outer membrane</keyword>
<evidence type="ECO:0000256" key="6">
    <source>
        <dbReference type="ARBA" id="ARBA00023136"/>
    </source>
</evidence>
<gene>
    <name evidence="8" type="ORF">SAMN05660909_03432</name>
</gene>
<protein>
    <submittedName>
        <fullName evidence="8">Outer membrane protein TolC</fullName>
    </submittedName>
</protein>
<dbReference type="GO" id="GO:0015288">
    <property type="term" value="F:porin activity"/>
    <property type="evidence" value="ECO:0007669"/>
    <property type="project" value="TreeGrafter"/>
</dbReference>
<evidence type="ECO:0000313" key="8">
    <source>
        <dbReference type="EMBL" id="SEA78857.1"/>
    </source>
</evidence>
<dbReference type="GO" id="GO:1990281">
    <property type="term" value="C:efflux pump complex"/>
    <property type="evidence" value="ECO:0007669"/>
    <property type="project" value="TreeGrafter"/>
</dbReference>
<keyword evidence="5" id="KW-0812">Transmembrane</keyword>
<proteinExistence type="inferred from homology"/>
<evidence type="ECO:0000256" key="5">
    <source>
        <dbReference type="ARBA" id="ARBA00022692"/>
    </source>
</evidence>
<evidence type="ECO:0000256" key="1">
    <source>
        <dbReference type="ARBA" id="ARBA00004442"/>
    </source>
</evidence>
<dbReference type="GO" id="GO:0009279">
    <property type="term" value="C:cell outer membrane"/>
    <property type="evidence" value="ECO:0007669"/>
    <property type="project" value="UniProtKB-SubCell"/>
</dbReference>
<keyword evidence="9" id="KW-1185">Reference proteome</keyword>
<dbReference type="Proteomes" id="UP000199656">
    <property type="component" value="Unassembled WGS sequence"/>
</dbReference>
<dbReference type="STRING" id="408074.SAMN05660909_03432"/>
<dbReference type="AlphaFoldDB" id="A0A1H4E210"/>
<dbReference type="Gene3D" id="1.20.1600.10">
    <property type="entry name" value="Outer membrane efflux proteins (OEP)"/>
    <property type="match status" value="1"/>
</dbReference>
<evidence type="ECO:0000256" key="3">
    <source>
        <dbReference type="ARBA" id="ARBA00022448"/>
    </source>
</evidence>
<reference evidence="9" key="1">
    <citation type="submission" date="2016-10" db="EMBL/GenBank/DDBJ databases">
        <authorList>
            <person name="Varghese N."/>
            <person name="Submissions S."/>
        </authorList>
    </citation>
    <scope>NUCLEOTIDE SEQUENCE [LARGE SCALE GENOMIC DNA]</scope>
    <source>
        <strain evidence="9">DSM 23920</strain>
    </source>
</reference>
<evidence type="ECO:0000313" key="9">
    <source>
        <dbReference type="Proteomes" id="UP000199656"/>
    </source>
</evidence>
<dbReference type="GO" id="GO:0015562">
    <property type="term" value="F:efflux transmembrane transporter activity"/>
    <property type="evidence" value="ECO:0007669"/>
    <property type="project" value="InterPro"/>
</dbReference>
<keyword evidence="6" id="KW-0472">Membrane</keyword>
<organism evidence="8 9">
    <name type="scientific">Chitinophaga terrae</name>
    <name type="common">ex Kim and Jung 2007</name>
    <dbReference type="NCBI Taxonomy" id="408074"/>
    <lineage>
        <taxon>Bacteria</taxon>
        <taxon>Pseudomonadati</taxon>
        <taxon>Bacteroidota</taxon>
        <taxon>Chitinophagia</taxon>
        <taxon>Chitinophagales</taxon>
        <taxon>Chitinophagaceae</taxon>
        <taxon>Chitinophaga</taxon>
    </lineage>
</organism>
<evidence type="ECO:0000256" key="7">
    <source>
        <dbReference type="ARBA" id="ARBA00023237"/>
    </source>
</evidence>
<dbReference type="EMBL" id="FNRL01000016">
    <property type="protein sequence ID" value="SEA78857.1"/>
    <property type="molecule type" value="Genomic_DNA"/>
</dbReference>
<accession>A0A1H4E210</accession>
<dbReference type="Pfam" id="PF02321">
    <property type="entry name" value="OEP"/>
    <property type="match status" value="2"/>
</dbReference>
<dbReference type="InterPro" id="IPR051906">
    <property type="entry name" value="TolC-like"/>
</dbReference>
<keyword evidence="3" id="KW-0813">Transport</keyword>
<dbReference type="SUPFAM" id="SSF56954">
    <property type="entry name" value="Outer membrane efflux proteins (OEP)"/>
    <property type="match status" value="1"/>
</dbReference>